<dbReference type="AlphaFoldDB" id="A0A482ETJ7"/>
<reference evidence="2" key="1">
    <citation type="submission" date="2019-01" db="EMBL/GenBank/DDBJ databases">
        <title>Salmonella strain 1423 plasmid sequences.</title>
        <authorList>
            <person name="Chen K."/>
            <person name="Chen S."/>
        </authorList>
    </citation>
    <scope>NUCLEOTIDE SEQUENCE</scope>
    <source>
        <strain evidence="2">Sa1423</strain>
        <plasmid evidence="2">pSa1423-160k</plasmid>
    </source>
</reference>
<feature type="region of interest" description="Disordered" evidence="1">
    <location>
        <begin position="83"/>
        <end position="107"/>
    </location>
</feature>
<protein>
    <submittedName>
        <fullName evidence="2">Uncharacterized protein</fullName>
    </submittedName>
</protein>
<name>A0A482ETJ7_SALSP</name>
<dbReference type="EMBL" id="MK356558">
    <property type="protein sequence ID" value="QBM91431.1"/>
    <property type="molecule type" value="Genomic_DNA"/>
</dbReference>
<evidence type="ECO:0000256" key="1">
    <source>
        <dbReference type="SAM" id="MobiDB-lite"/>
    </source>
</evidence>
<geneLocation type="plasmid" evidence="2">
    <name>pSa1423-160k</name>
</geneLocation>
<gene>
    <name evidence="2" type="ORF">NNIBIDOC_00101</name>
</gene>
<proteinExistence type="predicted"/>
<sequence>MAGRYRSSHASLWFSENKSYSRTITSNSPPTASLIMWVITPKTLLPDVTNGYLLVTPLSSVAKILRCWRGRAGIAFTRYSPPISSEPSTGVSEGTTTSKANLCNIQW</sequence>
<organism evidence="2">
    <name type="scientific">Salmonella sp</name>
    <dbReference type="NCBI Taxonomy" id="599"/>
    <lineage>
        <taxon>Bacteria</taxon>
        <taxon>Pseudomonadati</taxon>
        <taxon>Pseudomonadota</taxon>
        <taxon>Gammaproteobacteria</taxon>
        <taxon>Enterobacterales</taxon>
        <taxon>Enterobacteriaceae</taxon>
        <taxon>Salmonella</taxon>
    </lineage>
</organism>
<accession>A0A482ETJ7</accession>
<evidence type="ECO:0000313" key="2">
    <source>
        <dbReference type="EMBL" id="QBM91431.1"/>
    </source>
</evidence>
<keyword evidence="2" id="KW-0614">Plasmid</keyword>